<dbReference type="EC" id="2.3.1.41" evidence="2"/>
<dbReference type="InterPro" id="IPR014031">
    <property type="entry name" value="Ketoacyl_synth_C"/>
</dbReference>
<comment type="similarity">
    <text evidence="1 4">Belongs to the thiolase-like superfamily. Beta-ketoacyl-ACP synthases family.</text>
</comment>
<dbReference type="InterPro" id="IPR020841">
    <property type="entry name" value="PKS_Beta-ketoAc_synthase_dom"/>
</dbReference>
<name>A0ABR1FSS8_AURAN</name>
<dbReference type="CDD" id="cd00834">
    <property type="entry name" value="KAS_I_II"/>
    <property type="match status" value="1"/>
</dbReference>
<dbReference type="NCBIfam" id="NF005589">
    <property type="entry name" value="PRK07314.1"/>
    <property type="match status" value="1"/>
</dbReference>
<evidence type="ECO:0000256" key="2">
    <source>
        <dbReference type="ARBA" id="ARBA00013191"/>
    </source>
</evidence>
<feature type="domain" description="Ketosynthase family 3 (KS3)" evidence="5">
    <location>
        <begin position="12"/>
        <end position="410"/>
    </location>
</feature>
<evidence type="ECO:0000256" key="1">
    <source>
        <dbReference type="ARBA" id="ARBA00008467"/>
    </source>
</evidence>
<dbReference type="InterPro" id="IPR016039">
    <property type="entry name" value="Thiolase-like"/>
</dbReference>
<dbReference type="InterPro" id="IPR014030">
    <property type="entry name" value="Ketoacyl_synth_N"/>
</dbReference>
<evidence type="ECO:0000256" key="3">
    <source>
        <dbReference type="ARBA" id="ARBA00022679"/>
    </source>
</evidence>
<evidence type="ECO:0000256" key="4">
    <source>
        <dbReference type="RuleBase" id="RU003694"/>
    </source>
</evidence>
<dbReference type="Pfam" id="PF00109">
    <property type="entry name" value="ketoacyl-synt"/>
    <property type="match status" value="1"/>
</dbReference>
<accession>A0ABR1FSS8</accession>
<dbReference type="EMBL" id="JBBJCI010000248">
    <property type="protein sequence ID" value="KAK7237630.1"/>
    <property type="molecule type" value="Genomic_DNA"/>
</dbReference>
<comment type="caution">
    <text evidence="6">The sequence shown here is derived from an EMBL/GenBank/DDBJ whole genome shotgun (WGS) entry which is preliminary data.</text>
</comment>
<gene>
    <name evidence="6" type="primary">OXSM</name>
    <name evidence="6" type="ORF">SO694_0009806</name>
</gene>
<dbReference type="PANTHER" id="PTHR11712">
    <property type="entry name" value="POLYKETIDE SYNTHASE-RELATED"/>
    <property type="match status" value="1"/>
</dbReference>
<dbReference type="PANTHER" id="PTHR11712:SF336">
    <property type="entry name" value="3-OXOACYL-[ACYL-CARRIER-PROTEIN] SYNTHASE, MITOCHONDRIAL"/>
    <property type="match status" value="1"/>
</dbReference>
<dbReference type="PROSITE" id="PS52004">
    <property type="entry name" value="KS3_2"/>
    <property type="match status" value="1"/>
</dbReference>
<dbReference type="Pfam" id="PF02801">
    <property type="entry name" value="Ketoacyl-synt_C"/>
    <property type="match status" value="1"/>
</dbReference>
<proteinExistence type="inferred from homology"/>
<reference evidence="6 7" key="1">
    <citation type="submission" date="2024-03" db="EMBL/GenBank/DDBJ databases">
        <title>Aureococcus anophagefferens CCMP1851 and Kratosvirus quantuckense: Draft genome of a second virus-susceptible host strain in the model system.</title>
        <authorList>
            <person name="Chase E."/>
            <person name="Truchon A.R."/>
            <person name="Schepens W."/>
            <person name="Wilhelm S.W."/>
        </authorList>
    </citation>
    <scope>NUCLEOTIDE SEQUENCE [LARGE SCALE GENOMIC DNA]</scope>
    <source>
        <strain evidence="6 7">CCMP1851</strain>
    </source>
</reference>
<sequence>MALAAPPTTRALRRVVVTGIGCVSPVGATAPETWAGVLAGASNARRLTFGGREYLAAPAHEGAAIPRARDRSRFINLAVAAAAEAVADAGSTALAVAPERRGVCVASGIGSLGDAVGAAETLAAGRKLSPYFVPRLLANMAAGAVAVDHGCRGPLTTSAAACAAGAMSIGEAYRLIEAGRADVVLCGGAESTVDEAAVAGFARLRALSSYAGDPAKASRPFDEARAGFVLAEGAAVLVLEDLETAAARGARAYAEVRGFGLSADAHHATAPRPDGSGALAAMVEALHGSNLAFDDVGYVNAHAASTLLGDAAEAAAIAAAFAGREHDPVLVSSTKGATGHLLGAAGALEAAITALALRDGVAPRTANLDDPLPVGGALRLLRDNEPAALACALSNSFGFGGTNASLLLARPPADLVDARGAEAVG</sequence>
<dbReference type="SMART" id="SM00825">
    <property type="entry name" value="PKS_KS"/>
    <property type="match status" value="1"/>
</dbReference>
<dbReference type="SUPFAM" id="SSF53901">
    <property type="entry name" value="Thiolase-like"/>
    <property type="match status" value="2"/>
</dbReference>
<dbReference type="Proteomes" id="UP001363151">
    <property type="component" value="Unassembled WGS sequence"/>
</dbReference>
<organism evidence="6 7">
    <name type="scientific">Aureococcus anophagefferens</name>
    <name type="common">Harmful bloom alga</name>
    <dbReference type="NCBI Taxonomy" id="44056"/>
    <lineage>
        <taxon>Eukaryota</taxon>
        <taxon>Sar</taxon>
        <taxon>Stramenopiles</taxon>
        <taxon>Ochrophyta</taxon>
        <taxon>Pelagophyceae</taxon>
        <taxon>Pelagomonadales</taxon>
        <taxon>Pelagomonadaceae</taxon>
        <taxon>Aureococcus</taxon>
    </lineage>
</organism>
<evidence type="ECO:0000313" key="6">
    <source>
        <dbReference type="EMBL" id="KAK7237630.1"/>
    </source>
</evidence>
<dbReference type="InterPro" id="IPR000794">
    <property type="entry name" value="Beta-ketoacyl_synthase"/>
</dbReference>
<evidence type="ECO:0000259" key="5">
    <source>
        <dbReference type="PROSITE" id="PS52004"/>
    </source>
</evidence>
<dbReference type="Gene3D" id="3.40.47.10">
    <property type="match status" value="1"/>
</dbReference>
<keyword evidence="7" id="KW-1185">Reference proteome</keyword>
<keyword evidence="3 4" id="KW-0808">Transferase</keyword>
<evidence type="ECO:0000313" key="7">
    <source>
        <dbReference type="Proteomes" id="UP001363151"/>
    </source>
</evidence>
<protein>
    <recommendedName>
        <fullName evidence="2">beta-ketoacyl-[acyl-carrier-protein] synthase I</fullName>
        <ecNumber evidence="2">2.3.1.41</ecNumber>
    </recommendedName>
</protein>